<accession>A0A9P9WEZ3</accession>
<dbReference type="Proteomes" id="UP000829685">
    <property type="component" value="Unassembled WGS sequence"/>
</dbReference>
<feature type="region of interest" description="Disordered" evidence="1">
    <location>
        <begin position="1062"/>
        <end position="1090"/>
    </location>
</feature>
<feature type="region of interest" description="Disordered" evidence="1">
    <location>
        <begin position="306"/>
        <end position="373"/>
    </location>
</feature>
<comment type="caution">
    <text evidence="2">The sequence shown here is derived from an EMBL/GenBank/DDBJ whole genome shotgun (WGS) entry which is preliminary data.</text>
</comment>
<feature type="region of interest" description="Disordered" evidence="1">
    <location>
        <begin position="1174"/>
        <end position="1204"/>
    </location>
</feature>
<sequence>MDPVSALGAAGSIVGIASFGIQLSKVLFDFCNQVGSAPESLQAVLDVLESTVEALGEVNHFLNTEIRAHQHYQKTFTYSTKWLLSVKGTADKCLIVFWRIEAAIIDTSKTTDKELMDRLANYNKQVSANNSTIPIEIELRLKGITLRVPKRLRWPYIIPKLDAYSQQLQRFQVNLVLMFQVITLAEQRSKPLRNIEDFWVMMRTYTIISKLTTPEELRAIASDTIGFHSTSKNHTTDPLTERIQRSQRGKNRPTTDGQQCDHDIKVVVEERPLVPSPFTPEMTHDQVEKPDARDLVYNVSKDNHIGNNSSHLIDQTKGTAGISSRTSPLEKAQGSSERVRFVDVVSTDKEHTDQVTETNKSGKRANRGDISCMPNCTPTESTFKVEGIEAWSRSHAKAPQTTIIHGISQGRDTYHTKMHKDIDEIDSMLEPARSKTSERPEQHNSNIKTSASDELSLPRRLVSACLIDSESAHVLPQPVELGIRDKILKSLNWWPSKKGLTRKLAFLSVDDRNILEEFLDSGSSPLKPDLVRLKTIKEIPWKFWGKQKAARIALFEHEIGDTPRRSSDSLHYLADDVKFPGSEDRARIDREILSENPWPRGPAVYPYMEDEFSGFGSGATQRGPPGPPPPPEPCPPNYGTYPVTLPPQFVQAARPVQDIENRVQDVSHMLLLEDEYRKRLTSLKVWTVHPYISQQYLKSSATNWTRCMVSQEYFNKEELEKRIQILDSQTDDVLEKKAALEPDQRAQIIHLLSTTNCRETNPNYDWSLRQIEIVKDRRGRRTKQVIAMLVYLSRAPRVDMNVAALYKLEHQIVPQIDGPPPCHTNYQTASIAQRAAPSQQGPFIGPHNPRPAAGAPCRGALPGHKDPASTTVLADEGTKTVSWQVRSSRSKCAKKAPRDGSSDSSQESPFGERKRGRRSRKHFWKPSAYGLGNASMIGEDGSGIDDYDGRSSLARNRRYRHRGGSTERSSRKHYPVSSGDRTFEETPRSGRTFNQTRQYSRAARPVGGKHIARFDDAALESRVPYYRRPGYDLQVQARPHSHVRRRSYERRNPDNLQEMPTQTLVTRSQSPRGSHQTAEMGGIAGPYSKTKDFTPYPSYFDNKAHDPRVRDQKLPNEEVIEQLLLEWTSPTSMDVGKAEQNEGRAPGVELSLPVPGSAIYNNQRYMMSSGISPSLEIETDTDDGGVPLNSGYEDQSGNEQDEGQNRRELLNITNHGPLIAGSGKAPARRPAQPSTTFGYVESRESSAKSLGLAEPSKEADSTPEQRYANTRTGMNEQRQKISRGSNFSLPPRDTWSDIGWAKDIVQDTALAGTEYSAPSFVTATRPTEKPARYSVPTWRSRSVLPEAQKLQEIRPGWQYSGRMDAEDRLQVLEEKQAERLRAWQVRTGLRTVDKHRDVPVIPHIRDGDGMS</sequence>
<dbReference type="InterPro" id="IPR039327">
    <property type="entry name" value="CON7-like"/>
</dbReference>
<feature type="region of interest" description="Disordered" evidence="1">
    <location>
        <begin position="955"/>
        <end position="992"/>
    </location>
</feature>
<feature type="region of interest" description="Disordered" evidence="1">
    <location>
        <begin position="615"/>
        <end position="634"/>
    </location>
</feature>
<evidence type="ECO:0000256" key="1">
    <source>
        <dbReference type="SAM" id="MobiDB-lite"/>
    </source>
</evidence>
<dbReference type="EMBL" id="JAFIMR010000033">
    <property type="protein sequence ID" value="KAI1859813.1"/>
    <property type="molecule type" value="Genomic_DNA"/>
</dbReference>
<feature type="region of interest" description="Disordered" evidence="1">
    <location>
        <begin position="228"/>
        <end position="261"/>
    </location>
</feature>
<name>A0A9P9WEZ3_9PEZI</name>
<organism evidence="2 3">
    <name type="scientific">Neoarthrinium moseri</name>
    <dbReference type="NCBI Taxonomy" id="1658444"/>
    <lineage>
        <taxon>Eukaryota</taxon>
        <taxon>Fungi</taxon>
        <taxon>Dikarya</taxon>
        <taxon>Ascomycota</taxon>
        <taxon>Pezizomycotina</taxon>
        <taxon>Sordariomycetes</taxon>
        <taxon>Xylariomycetidae</taxon>
        <taxon>Amphisphaeriales</taxon>
        <taxon>Apiosporaceae</taxon>
        <taxon>Neoarthrinium</taxon>
    </lineage>
</organism>
<feature type="compositionally biased region" description="Basic residues" evidence="1">
    <location>
        <begin position="914"/>
        <end position="924"/>
    </location>
</feature>
<feature type="compositionally biased region" description="Low complexity" evidence="1">
    <location>
        <begin position="850"/>
        <end position="862"/>
    </location>
</feature>
<feature type="compositionally biased region" description="Basic and acidic residues" evidence="1">
    <location>
        <begin position="432"/>
        <end position="442"/>
    </location>
</feature>
<keyword evidence="3" id="KW-1185">Reference proteome</keyword>
<feature type="compositionally biased region" description="Basic and acidic residues" evidence="1">
    <location>
        <begin position="337"/>
        <end position="354"/>
    </location>
</feature>
<feature type="compositionally biased region" description="Polar residues" evidence="1">
    <location>
        <begin position="1262"/>
        <end position="1288"/>
    </location>
</feature>
<feature type="region of interest" description="Disordered" evidence="1">
    <location>
        <begin position="431"/>
        <end position="452"/>
    </location>
</feature>
<feature type="compositionally biased region" description="Polar residues" evidence="1">
    <location>
        <begin position="306"/>
        <end position="327"/>
    </location>
</feature>
<feature type="compositionally biased region" description="Polar residues" evidence="1">
    <location>
        <begin position="832"/>
        <end position="841"/>
    </location>
</feature>
<evidence type="ECO:0000313" key="3">
    <source>
        <dbReference type="Proteomes" id="UP000829685"/>
    </source>
</evidence>
<evidence type="ECO:0008006" key="4">
    <source>
        <dbReference type="Google" id="ProtNLM"/>
    </source>
</evidence>
<feature type="compositionally biased region" description="Polar residues" evidence="1">
    <location>
        <begin position="1062"/>
        <end position="1077"/>
    </location>
</feature>
<reference evidence="2" key="1">
    <citation type="submission" date="2021-03" db="EMBL/GenBank/DDBJ databases">
        <title>Revisited historic fungal species revealed as producer of novel bioactive compounds through whole genome sequencing and comparative genomics.</title>
        <authorList>
            <person name="Vignolle G.A."/>
            <person name="Hochenegger N."/>
            <person name="Mach R.L."/>
            <person name="Mach-Aigner A.R."/>
            <person name="Javad Rahimi M."/>
            <person name="Salim K.A."/>
            <person name="Chan C.M."/>
            <person name="Lim L.B.L."/>
            <person name="Cai F."/>
            <person name="Druzhinina I.S."/>
            <person name="U'Ren J.M."/>
            <person name="Derntl C."/>
        </authorList>
    </citation>
    <scope>NUCLEOTIDE SEQUENCE</scope>
    <source>
        <strain evidence="2">TUCIM 5799</strain>
    </source>
</reference>
<dbReference type="GO" id="GO:0006355">
    <property type="term" value="P:regulation of DNA-templated transcription"/>
    <property type="evidence" value="ECO:0007669"/>
    <property type="project" value="InterPro"/>
</dbReference>
<feature type="region of interest" description="Disordered" evidence="1">
    <location>
        <begin position="1217"/>
        <end position="1289"/>
    </location>
</feature>
<evidence type="ECO:0000313" key="2">
    <source>
        <dbReference type="EMBL" id="KAI1859813.1"/>
    </source>
</evidence>
<feature type="compositionally biased region" description="Polar residues" evidence="1">
    <location>
        <begin position="228"/>
        <end position="238"/>
    </location>
</feature>
<protein>
    <recommendedName>
        <fullName evidence="4">Fungal N-terminal domain-containing protein</fullName>
    </recommendedName>
</protein>
<dbReference type="PANTHER" id="PTHR36167">
    <property type="entry name" value="C2H2 FINGER DOMAIN TRANSCRIPTION FACTOR (EUROFUNG)-RELATED"/>
    <property type="match status" value="1"/>
</dbReference>
<dbReference type="PANTHER" id="PTHR36167:SF4">
    <property type="entry name" value="FUNGAL N-TERMINAL DOMAIN-CONTAINING PROTEIN"/>
    <property type="match status" value="1"/>
</dbReference>
<proteinExistence type="predicted"/>
<feature type="compositionally biased region" description="Polar residues" evidence="1">
    <location>
        <begin position="443"/>
        <end position="452"/>
    </location>
</feature>
<gene>
    <name evidence="2" type="ORF">JX265_010262</name>
</gene>
<feature type="region of interest" description="Disordered" evidence="1">
    <location>
        <begin position="832"/>
        <end position="940"/>
    </location>
</feature>
<feature type="compositionally biased region" description="Pro residues" evidence="1">
    <location>
        <begin position="624"/>
        <end position="634"/>
    </location>
</feature>